<sequence>MSTGFVRMAGTRSFAEAVRPAHPLGTTHSVVARRVQQPRRIGALQRWRPRRPITPTYCAGTARPPRTAHA</sequence>
<proteinExistence type="predicted"/>
<dbReference type="AlphaFoldDB" id="A0A809DXQ8"/>
<gene>
    <name evidence="1" type="ORF">C2L97_15500</name>
</gene>
<evidence type="ECO:0000313" key="1">
    <source>
        <dbReference type="EMBL" id="AYB57314.1"/>
    </source>
</evidence>
<organism evidence="1">
    <name type="scientific">Ralstonia solanacearum</name>
    <name type="common">Pseudomonas solanacearum</name>
    <dbReference type="NCBI Taxonomy" id="305"/>
    <lineage>
        <taxon>Bacteria</taxon>
        <taxon>Pseudomonadati</taxon>
        <taxon>Pseudomonadota</taxon>
        <taxon>Betaproteobacteria</taxon>
        <taxon>Burkholderiales</taxon>
        <taxon>Burkholderiaceae</taxon>
        <taxon>Ralstonia</taxon>
        <taxon>Ralstonia solanacearum species complex</taxon>
    </lineage>
</organism>
<dbReference type="EMBL" id="CP026092">
    <property type="protein sequence ID" value="AYB57314.1"/>
    <property type="molecule type" value="Genomic_DNA"/>
</dbReference>
<accession>A0A809DXQ8</accession>
<name>A0A809DXQ8_RALSL</name>
<protein>
    <submittedName>
        <fullName evidence="1">Uncharacterized protein</fullName>
    </submittedName>
</protein>
<reference evidence="1" key="1">
    <citation type="submission" date="2018-01" db="EMBL/GenBank/DDBJ databases">
        <title>Complete Genome Sequence of three strains from Ralstonia solanacearum ecotype Moko sequevar IIA-53 from Brazil.</title>
        <authorList>
            <person name="Silva J.R."/>
            <person name="Albuquerque G.M.R."/>
            <person name="Pais A.K.L."/>
            <person name="Silva A.M.F."/>
            <person name="Boiteux M.E.N.F."/>
            <person name="Souza E.B."/>
            <person name="Mariano R.L.R."/>
        </authorList>
    </citation>
    <scope>NUCLEOTIDE SEQUENCE [LARGE SCALE GENOMIC DNA]</scope>
    <source>
        <strain evidence="1">SFC</strain>
    </source>
</reference>